<dbReference type="InterPro" id="IPR036942">
    <property type="entry name" value="Beta-barrel_TonB_sf"/>
</dbReference>
<dbReference type="Pfam" id="PF13715">
    <property type="entry name" value="CarbopepD_reg_2"/>
    <property type="match status" value="1"/>
</dbReference>
<dbReference type="RefSeq" id="WP_341834454.1">
    <property type="nucleotide sequence ID" value="NZ_CP149822.1"/>
</dbReference>
<evidence type="ECO:0000313" key="6">
    <source>
        <dbReference type="Proteomes" id="UP001485459"/>
    </source>
</evidence>
<keyword evidence="3" id="KW-0998">Cell outer membrane</keyword>
<dbReference type="EMBL" id="CP149822">
    <property type="protein sequence ID" value="WZN39469.1"/>
    <property type="molecule type" value="Genomic_DNA"/>
</dbReference>
<dbReference type="SUPFAM" id="SSF56935">
    <property type="entry name" value="Porins"/>
    <property type="match status" value="1"/>
</dbReference>
<accession>A0ABZ2YKN0</accession>
<feature type="chain" id="PRO_5045978059" evidence="4">
    <location>
        <begin position="20"/>
        <end position="717"/>
    </location>
</feature>
<keyword evidence="2" id="KW-0472">Membrane</keyword>
<evidence type="ECO:0000256" key="2">
    <source>
        <dbReference type="ARBA" id="ARBA00023136"/>
    </source>
</evidence>
<keyword evidence="6" id="KW-1185">Reference proteome</keyword>
<gene>
    <name evidence="5" type="ORF">WJU16_15815</name>
</gene>
<dbReference type="Gene3D" id="2.60.40.1120">
    <property type="entry name" value="Carboxypeptidase-like, regulatory domain"/>
    <property type="match status" value="1"/>
</dbReference>
<protein>
    <submittedName>
        <fullName evidence="5">Carboxypeptidase-like regulatory domain-containing protein</fullName>
    </submittedName>
</protein>
<organism evidence="5 6">
    <name type="scientific">Chitinophaga pollutisoli</name>
    <dbReference type="NCBI Taxonomy" id="3133966"/>
    <lineage>
        <taxon>Bacteria</taxon>
        <taxon>Pseudomonadati</taxon>
        <taxon>Bacteroidota</taxon>
        <taxon>Chitinophagia</taxon>
        <taxon>Chitinophagales</taxon>
        <taxon>Chitinophagaceae</taxon>
        <taxon>Chitinophaga</taxon>
    </lineage>
</organism>
<name>A0ABZ2YKN0_9BACT</name>
<dbReference type="Proteomes" id="UP001485459">
    <property type="component" value="Chromosome"/>
</dbReference>
<dbReference type="InterPro" id="IPR008969">
    <property type="entry name" value="CarboxyPept-like_regulatory"/>
</dbReference>
<keyword evidence="4" id="KW-0732">Signal</keyword>
<dbReference type="Gene3D" id="2.40.170.20">
    <property type="entry name" value="TonB-dependent receptor, beta-barrel domain"/>
    <property type="match status" value="1"/>
</dbReference>
<evidence type="ECO:0000313" key="5">
    <source>
        <dbReference type="EMBL" id="WZN39469.1"/>
    </source>
</evidence>
<feature type="signal peptide" evidence="4">
    <location>
        <begin position="1"/>
        <end position="19"/>
    </location>
</feature>
<reference evidence="6" key="1">
    <citation type="submission" date="2024-03" db="EMBL/GenBank/DDBJ databases">
        <title>Chitinophaga horti sp. nov., isolated from garden soil.</title>
        <authorList>
            <person name="Lee D.S."/>
            <person name="Han D.M."/>
            <person name="Baek J.H."/>
            <person name="Choi D.G."/>
            <person name="Jeon J.H."/>
            <person name="Jeon C.O."/>
        </authorList>
    </citation>
    <scope>NUCLEOTIDE SEQUENCE [LARGE SCALE GENOMIC DNA]</scope>
    <source>
        <strain evidence="6">GPA1</strain>
    </source>
</reference>
<evidence type="ECO:0000256" key="1">
    <source>
        <dbReference type="ARBA" id="ARBA00004442"/>
    </source>
</evidence>
<comment type="subcellular location">
    <subcellularLocation>
        <location evidence="1">Cell outer membrane</location>
    </subcellularLocation>
</comment>
<dbReference type="SUPFAM" id="SSF49464">
    <property type="entry name" value="Carboxypeptidase regulatory domain-like"/>
    <property type="match status" value="1"/>
</dbReference>
<sequence length="717" mass="80797">MYKLFLPLIIFGFPMALQAQTVVSGKVTDARKKPLAGVNISLVGSYDGATSAKDGTFTFTTVEKGERLITASLTGFGSIEVKTDLASNAPLILILKETVNELKMVTISAGSFEASDEKKNTVLKPLDIVTTAGANADIVSALKTLPGAQQVGEKEGLFVRGGTGAETQTFIDGMLVRNPFSSGMPDFAARGRFSPFLFKGTTFSSGGYSAQYGQGLSSALVLESVDLPERSSYTLGVGSVGPAVGVDKLSKDKKKGYGIELDYVNLWPYFKIVKQKQDPVVAPEFLNGSANYRIKTSRTGMLKFFVMGSRGRFGFRGESLDYPGYDEEFRLTNHYLYTNVSWRESLGNGWKLQLGTSYSTNRDRITMDTIGKQPEPTRIRTRQDLSQFRAVLSKNMGKFSVLRLGSEYQYATEASRFNQFGGEFVDSYTASFAEADVYFTPRFVGRLGARYEYSSLLRSPNIAPRASIAYKVDAKSQVALAYGEFYQKPEQQYLRFDHNLGYMRATHYIASYQHISQFRVFRTEVFYKQYHNLIKTVPGYNNNGKGYAKGAELFWRDKKLIKNADYWISYSWLDTKRDHLNFPYEVRPDFAAEHTATLVYKHFIPEWQLNLGATYSFATGRPYFNPNRPPNEFMADRTRNLNTLSLNINYLTTVGKAFTVFVLTLTNAVGNEQQYGFRYSADKLRRRVVEPMAPRFVYIGMFMSFGMDRRQEMIDRQ</sequence>
<evidence type="ECO:0000256" key="4">
    <source>
        <dbReference type="SAM" id="SignalP"/>
    </source>
</evidence>
<proteinExistence type="predicted"/>
<evidence type="ECO:0000256" key="3">
    <source>
        <dbReference type="ARBA" id="ARBA00023237"/>
    </source>
</evidence>